<dbReference type="AlphaFoldDB" id="A0A4P6FE23"/>
<sequence length="539" mass="55990">MLLGFLSAGSAVALLACSAWLITRAAEQPPVLYLSVAVVGVRAFALGRAVFRYLERLTGHDAAFRQLGSIRTGLYERLLPSAPDGLGMLRRGDLLARFTRDVDDLQFVMLRAVQPVASALFVLVAAVVGIAFLAPASAGLLALVLVVGVGAAILAERAATARGIRLIAPLRGELQAAVVEHVQSLDVLVAFDGAAASRARIVELGGRLARATRVQSAAVGAGAACMTALGGLAVLASIGGGLPELASGRLDGPAFAVLCLVPLAIAEVAAAIPVGVSAWRAARVSAARVAMAVPATPPAGVATAPALPRELSSGAAAPTVELRDIRASWPTLDDATRPAAVDGVSLRIEPGERVLLRGPSGAGKTTLAHVLVRFLDYEGSYRLDGVEARDLDPGDVRRVVGLVEQRPWLFDESVRQNLLFARDTATDDDLFDALDRVGLADWVRERGGLDAAVGERGTLVSGGQAQRLALARAMLADFPVVVLDEPTANVDPATAERLLDDLLAAAGDRSVLLIMHTTTTPAEIDRVVELDPVASVARA</sequence>
<keyword evidence="2 7" id="KW-0812">Transmembrane</keyword>
<dbReference type="GO" id="GO:0005886">
    <property type="term" value="C:plasma membrane"/>
    <property type="evidence" value="ECO:0007669"/>
    <property type="project" value="UniProtKB-SubCell"/>
</dbReference>
<keyword evidence="6 7" id="KW-0472">Membrane</keyword>
<proteinExistence type="predicted"/>
<evidence type="ECO:0000256" key="1">
    <source>
        <dbReference type="ARBA" id="ARBA00004651"/>
    </source>
</evidence>
<evidence type="ECO:0000256" key="4">
    <source>
        <dbReference type="ARBA" id="ARBA00022840"/>
    </source>
</evidence>
<dbReference type="InterPro" id="IPR003439">
    <property type="entry name" value="ABC_transporter-like_ATP-bd"/>
</dbReference>
<evidence type="ECO:0000313" key="11">
    <source>
        <dbReference type="Proteomes" id="UP000291259"/>
    </source>
</evidence>
<dbReference type="Pfam" id="PF00005">
    <property type="entry name" value="ABC_tran"/>
    <property type="match status" value="1"/>
</dbReference>
<keyword evidence="5 7" id="KW-1133">Transmembrane helix</keyword>
<evidence type="ECO:0000256" key="5">
    <source>
        <dbReference type="ARBA" id="ARBA00022989"/>
    </source>
</evidence>
<dbReference type="GO" id="GO:0005524">
    <property type="term" value="F:ATP binding"/>
    <property type="evidence" value="ECO:0007669"/>
    <property type="project" value="UniProtKB-KW"/>
</dbReference>
<feature type="transmembrane region" description="Helical" evidence="7">
    <location>
        <begin position="31"/>
        <end position="51"/>
    </location>
</feature>
<dbReference type="GO" id="GO:0045454">
    <property type="term" value="P:cell redox homeostasis"/>
    <property type="evidence" value="ECO:0007669"/>
    <property type="project" value="InterPro"/>
</dbReference>
<dbReference type="SMART" id="SM00382">
    <property type="entry name" value="AAA"/>
    <property type="match status" value="1"/>
</dbReference>
<dbReference type="EMBL" id="CP035491">
    <property type="protein sequence ID" value="QAY74155.1"/>
    <property type="molecule type" value="Genomic_DNA"/>
</dbReference>
<evidence type="ECO:0000259" key="8">
    <source>
        <dbReference type="PROSITE" id="PS50893"/>
    </source>
</evidence>
<dbReference type="OrthoDB" id="3237158at2"/>
<dbReference type="PROSITE" id="PS50929">
    <property type="entry name" value="ABC_TM1F"/>
    <property type="match status" value="1"/>
</dbReference>
<evidence type="ECO:0000256" key="7">
    <source>
        <dbReference type="SAM" id="Phobius"/>
    </source>
</evidence>
<dbReference type="PROSITE" id="PS00211">
    <property type="entry name" value="ABC_TRANSPORTER_1"/>
    <property type="match status" value="1"/>
</dbReference>
<dbReference type="CDD" id="cd03228">
    <property type="entry name" value="ABCC_MRP_Like"/>
    <property type="match status" value="1"/>
</dbReference>
<accession>A0A4P6FE23</accession>
<dbReference type="InterPro" id="IPR036640">
    <property type="entry name" value="ABC1_TM_sf"/>
</dbReference>
<dbReference type="SUPFAM" id="SSF90123">
    <property type="entry name" value="ABC transporter transmembrane region"/>
    <property type="match status" value="1"/>
</dbReference>
<evidence type="ECO:0000259" key="9">
    <source>
        <dbReference type="PROSITE" id="PS50929"/>
    </source>
</evidence>
<dbReference type="InterPro" id="IPR039421">
    <property type="entry name" value="Type_1_exporter"/>
</dbReference>
<dbReference type="GO" id="GO:0016887">
    <property type="term" value="F:ATP hydrolysis activity"/>
    <property type="evidence" value="ECO:0007669"/>
    <property type="project" value="InterPro"/>
</dbReference>
<feature type="transmembrane region" description="Helical" evidence="7">
    <location>
        <begin position="217"/>
        <end position="242"/>
    </location>
</feature>
<dbReference type="Gene3D" id="3.40.50.300">
    <property type="entry name" value="P-loop containing nucleotide triphosphate hydrolases"/>
    <property type="match status" value="1"/>
</dbReference>
<evidence type="ECO:0000313" key="10">
    <source>
        <dbReference type="EMBL" id="QAY74155.1"/>
    </source>
</evidence>
<keyword evidence="4" id="KW-0067">ATP-binding</keyword>
<evidence type="ECO:0000256" key="2">
    <source>
        <dbReference type="ARBA" id="ARBA00022692"/>
    </source>
</evidence>
<dbReference type="PROSITE" id="PS50893">
    <property type="entry name" value="ABC_TRANSPORTER_2"/>
    <property type="match status" value="1"/>
</dbReference>
<dbReference type="NCBIfam" id="TIGR02868">
    <property type="entry name" value="CydC"/>
    <property type="match status" value="1"/>
</dbReference>
<dbReference type="InterPro" id="IPR014223">
    <property type="entry name" value="ABC_CydC/D"/>
</dbReference>
<evidence type="ECO:0000256" key="6">
    <source>
        <dbReference type="ARBA" id="ARBA00023136"/>
    </source>
</evidence>
<dbReference type="InterPro" id="IPR027417">
    <property type="entry name" value="P-loop_NTPase"/>
</dbReference>
<keyword evidence="3" id="KW-0547">Nucleotide-binding</keyword>
<protein>
    <submittedName>
        <fullName evidence="10">Thiol reductant ABC exporter subunit CydC</fullName>
    </submittedName>
</protein>
<gene>
    <name evidence="10" type="primary">cydC</name>
    <name evidence="10" type="ORF">ET445_13265</name>
</gene>
<evidence type="ECO:0000256" key="3">
    <source>
        <dbReference type="ARBA" id="ARBA00022741"/>
    </source>
</evidence>
<dbReference type="SUPFAM" id="SSF52540">
    <property type="entry name" value="P-loop containing nucleoside triphosphate hydrolases"/>
    <property type="match status" value="1"/>
</dbReference>
<feature type="transmembrane region" description="Helical" evidence="7">
    <location>
        <begin position="140"/>
        <end position="159"/>
    </location>
</feature>
<dbReference type="KEGG" id="agf:ET445_13265"/>
<reference evidence="10 11" key="1">
    <citation type="submission" date="2019-01" db="EMBL/GenBank/DDBJ databases">
        <title>Genome sequencing of strain FW100M-8.</title>
        <authorList>
            <person name="Heo J."/>
            <person name="Kim S.-J."/>
            <person name="Kim J.-S."/>
            <person name="Hong S.-B."/>
            <person name="Kwon S.-W."/>
        </authorList>
    </citation>
    <scope>NUCLEOTIDE SEQUENCE [LARGE SCALE GENOMIC DNA]</scope>
    <source>
        <strain evidence="10 11">FW100M-8</strain>
    </source>
</reference>
<dbReference type="InterPro" id="IPR003593">
    <property type="entry name" value="AAA+_ATPase"/>
</dbReference>
<organism evidence="10 11">
    <name type="scientific">Agromyces protaetiae</name>
    <dbReference type="NCBI Taxonomy" id="2509455"/>
    <lineage>
        <taxon>Bacteria</taxon>
        <taxon>Bacillati</taxon>
        <taxon>Actinomycetota</taxon>
        <taxon>Actinomycetes</taxon>
        <taxon>Micrococcales</taxon>
        <taxon>Microbacteriaceae</taxon>
        <taxon>Agromyces</taxon>
    </lineage>
</organism>
<feature type="domain" description="ABC transmembrane type-1" evidence="9">
    <location>
        <begin position="1"/>
        <end position="256"/>
    </location>
</feature>
<dbReference type="PANTHER" id="PTHR24221:SF590">
    <property type="entry name" value="COMPONENT LINKED WITH THE ASSEMBLY OF CYTOCHROME' TRANSPORT TRANSMEMBRANE ATP-BINDING PROTEIN ABC TRANSPORTER CYDD-RELATED"/>
    <property type="match status" value="1"/>
</dbReference>
<feature type="transmembrane region" description="Helical" evidence="7">
    <location>
        <begin position="254"/>
        <end position="279"/>
    </location>
</feature>
<name>A0A4P6FE23_9MICO</name>
<dbReference type="InterPro" id="IPR017871">
    <property type="entry name" value="ABC_transporter-like_CS"/>
</dbReference>
<dbReference type="GO" id="GO:0140359">
    <property type="term" value="F:ABC-type transporter activity"/>
    <property type="evidence" value="ECO:0007669"/>
    <property type="project" value="InterPro"/>
</dbReference>
<comment type="subcellular location">
    <subcellularLocation>
        <location evidence="1">Cell membrane</location>
        <topology evidence="1">Multi-pass membrane protein</topology>
    </subcellularLocation>
</comment>
<feature type="domain" description="ABC transporter" evidence="8">
    <location>
        <begin position="320"/>
        <end position="537"/>
    </location>
</feature>
<dbReference type="PANTHER" id="PTHR24221">
    <property type="entry name" value="ATP-BINDING CASSETTE SUB-FAMILY B"/>
    <property type="match status" value="1"/>
</dbReference>
<dbReference type="Proteomes" id="UP000291259">
    <property type="component" value="Chromosome"/>
</dbReference>
<feature type="transmembrane region" description="Helical" evidence="7">
    <location>
        <begin position="116"/>
        <end position="134"/>
    </location>
</feature>
<dbReference type="Gene3D" id="1.20.1560.10">
    <property type="entry name" value="ABC transporter type 1, transmembrane domain"/>
    <property type="match status" value="1"/>
</dbReference>
<keyword evidence="11" id="KW-1185">Reference proteome</keyword>
<dbReference type="InterPro" id="IPR011527">
    <property type="entry name" value="ABC1_TM_dom"/>
</dbReference>
<dbReference type="GO" id="GO:0034775">
    <property type="term" value="P:glutathione transmembrane transport"/>
    <property type="evidence" value="ECO:0007669"/>
    <property type="project" value="InterPro"/>
</dbReference>